<dbReference type="Proteomes" id="UP000286594">
    <property type="component" value="Unassembled WGS sequence"/>
</dbReference>
<dbReference type="SUPFAM" id="SSF64210">
    <property type="entry name" value="Head-to-tail joining protein W, gpW"/>
    <property type="match status" value="1"/>
</dbReference>
<feature type="compositionally biased region" description="Basic and acidic residues" evidence="1">
    <location>
        <begin position="1"/>
        <end position="11"/>
    </location>
</feature>
<protein>
    <recommendedName>
        <fullName evidence="4">Phage tail protein</fullName>
    </recommendedName>
</protein>
<evidence type="ECO:0000313" key="2">
    <source>
        <dbReference type="EMBL" id="RWR45102.1"/>
    </source>
</evidence>
<evidence type="ECO:0000256" key="1">
    <source>
        <dbReference type="SAM" id="MobiDB-lite"/>
    </source>
</evidence>
<keyword evidence="3" id="KW-1185">Reference proteome</keyword>
<gene>
    <name evidence="2" type="ORF">EOW65_17305</name>
</gene>
<dbReference type="EMBL" id="SAVB01000026">
    <property type="protein sequence ID" value="RWR45102.1"/>
    <property type="molecule type" value="Genomic_DNA"/>
</dbReference>
<dbReference type="Pfam" id="PF02831">
    <property type="entry name" value="gpW"/>
    <property type="match status" value="1"/>
</dbReference>
<evidence type="ECO:0008006" key="4">
    <source>
        <dbReference type="Google" id="ProtNLM"/>
    </source>
</evidence>
<dbReference type="Gene3D" id="3.30.1580.10">
    <property type="entry name" value="Head-to-tail joining protein W"/>
    <property type="match status" value="1"/>
</dbReference>
<name>A0A443L783_9RHOB</name>
<proteinExistence type="predicted"/>
<dbReference type="OrthoDB" id="7868825at2"/>
<dbReference type="InterPro" id="IPR036626">
    <property type="entry name" value="GpW_sf"/>
</dbReference>
<reference evidence="2 3" key="1">
    <citation type="submission" date="2019-01" db="EMBL/GenBank/DDBJ databases">
        <title>Sinorhodobacter populi sp. nov. isolated from the symptomatic bark tissue of Populus euramericana canker.</title>
        <authorList>
            <person name="Xu G."/>
        </authorList>
    </citation>
    <scope>NUCLEOTIDE SEQUENCE [LARGE SCALE GENOMIC DNA]</scope>
    <source>
        <strain evidence="2 3">CCTCC AB2012026</strain>
    </source>
</reference>
<feature type="region of interest" description="Disordered" evidence="1">
    <location>
        <begin position="45"/>
        <end position="65"/>
    </location>
</feature>
<comment type="caution">
    <text evidence="2">The sequence shown here is derived from an EMBL/GenBank/DDBJ whole genome shotgun (WGS) entry which is preliminary data.</text>
</comment>
<sequence length="162" mass="17440">MGRSERGRFEDDASGGTPPGRGCGLHLRRSGAAGGHAIRLSVVRPGRPDSADGSLGHPGHEIPGLPRLRRGLARLARRVSPRRKLTVAVLTTSERLEEAQEALHQLLTGTQAVAVTDQNGERVEYRPANRAALERYVADLEAQLAGAHKPPHTIRFQTSKGL</sequence>
<feature type="region of interest" description="Disordered" evidence="1">
    <location>
        <begin position="1"/>
        <end position="29"/>
    </location>
</feature>
<dbReference type="AlphaFoldDB" id="A0A443L783"/>
<accession>A0A443L783</accession>
<dbReference type="GO" id="GO:0019058">
    <property type="term" value="P:viral life cycle"/>
    <property type="evidence" value="ECO:0007669"/>
    <property type="project" value="InterPro"/>
</dbReference>
<evidence type="ECO:0000313" key="3">
    <source>
        <dbReference type="Proteomes" id="UP000286594"/>
    </source>
</evidence>
<dbReference type="InterPro" id="IPR004174">
    <property type="entry name" value="GpW"/>
</dbReference>
<organism evidence="2 3">
    <name type="scientific">Paenirhodobacter ferrireducens</name>
    <dbReference type="NCBI Taxonomy" id="1215032"/>
    <lineage>
        <taxon>Bacteria</taxon>
        <taxon>Pseudomonadati</taxon>
        <taxon>Pseudomonadota</taxon>
        <taxon>Alphaproteobacteria</taxon>
        <taxon>Rhodobacterales</taxon>
        <taxon>Rhodobacter group</taxon>
        <taxon>Paenirhodobacter</taxon>
    </lineage>
</organism>